<feature type="transmembrane region" description="Helical" evidence="2">
    <location>
        <begin position="156"/>
        <end position="172"/>
    </location>
</feature>
<dbReference type="AlphaFoldDB" id="A0A9D2SZU9"/>
<dbReference type="Pfam" id="PF11992">
    <property type="entry name" value="TgpA_N"/>
    <property type="match status" value="1"/>
</dbReference>
<keyword evidence="2" id="KW-1133">Transmembrane helix</keyword>
<reference evidence="4" key="2">
    <citation type="submission" date="2021-04" db="EMBL/GenBank/DDBJ databases">
        <authorList>
            <person name="Gilroy R."/>
        </authorList>
    </citation>
    <scope>NUCLEOTIDE SEQUENCE</scope>
    <source>
        <strain evidence="4">CHK186-1790</strain>
    </source>
</reference>
<evidence type="ECO:0000313" key="4">
    <source>
        <dbReference type="EMBL" id="HJC40216.1"/>
    </source>
</evidence>
<name>A0A9D2SZU9_9FIRM</name>
<feature type="compositionally biased region" description="Low complexity" evidence="1">
    <location>
        <begin position="611"/>
        <end position="627"/>
    </location>
</feature>
<feature type="domain" description="Transglutaminase-like" evidence="3">
    <location>
        <begin position="510"/>
        <end position="579"/>
    </location>
</feature>
<dbReference type="EMBL" id="DWWJ01000026">
    <property type="protein sequence ID" value="HJC40216.1"/>
    <property type="molecule type" value="Genomic_DNA"/>
</dbReference>
<dbReference type="InterPro" id="IPR052901">
    <property type="entry name" value="Bact_TGase-like"/>
</dbReference>
<dbReference type="SUPFAM" id="SSF54001">
    <property type="entry name" value="Cysteine proteinases"/>
    <property type="match status" value="1"/>
</dbReference>
<evidence type="ECO:0000313" key="5">
    <source>
        <dbReference type="Proteomes" id="UP000823882"/>
    </source>
</evidence>
<dbReference type="InterPro" id="IPR021878">
    <property type="entry name" value="TgpA_N"/>
</dbReference>
<evidence type="ECO:0000256" key="2">
    <source>
        <dbReference type="SAM" id="Phobius"/>
    </source>
</evidence>
<evidence type="ECO:0000259" key="3">
    <source>
        <dbReference type="SMART" id="SM00460"/>
    </source>
</evidence>
<feature type="compositionally biased region" description="Low complexity" evidence="1">
    <location>
        <begin position="584"/>
        <end position="593"/>
    </location>
</feature>
<proteinExistence type="predicted"/>
<comment type="caution">
    <text evidence="4">The sequence shown here is derived from an EMBL/GenBank/DDBJ whole genome shotgun (WGS) entry which is preliminary data.</text>
</comment>
<keyword evidence="2" id="KW-0812">Transmembrane</keyword>
<feature type="transmembrane region" description="Helical" evidence="2">
    <location>
        <begin position="127"/>
        <end position="149"/>
    </location>
</feature>
<dbReference type="SMART" id="SM00460">
    <property type="entry name" value="TGc"/>
    <property type="match status" value="1"/>
</dbReference>
<feature type="compositionally biased region" description="Gly residues" evidence="1">
    <location>
        <begin position="628"/>
        <end position="638"/>
    </location>
</feature>
<dbReference type="Gene3D" id="3.10.620.30">
    <property type="match status" value="1"/>
</dbReference>
<feature type="transmembrane region" description="Helical" evidence="2">
    <location>
        <begin position="72"/>
        <end position="90"/>
    </location>
</feature>
<feature type="region of interest" description="Disordered" evidence="1">
    <location>
        <begin position="584"/>
        <end position="640"/>
    </location>
</feature>
<dbReference type="InterPro" id="IPR038765">
    <property type="entry name" value="Papain-like_cys_pep_sf"/>
</dbReference>
<dbReference type="Proteomes" id="UP000823882">
    <property type="component" value="Unassembled WGS sequence"/>
</dbReference>
<feature type="transmembrane region" description="Helical" evidence="2">
    <location>
        <begin position="178"/>
        <end position="196"/>
    </location>
</feature>
<accession>A0A9D2SZU9</accession>
<feature type="transmembrane region" description="Helical" evidence="2">
    <location>
        <begin position="208"/>
        <end position="227"/>
    </location>
</feature>
<feature type="transmembrane region" description="Helical" evidence="2">
    <location>
        <begin position="20"/>
        <end position="43"/>
    </location>
</feature>
<feature type="compositionally biased region" description="Pro residues" evidence="1">
    <location>
        <begin position="596"/>
        <end position="610"/>
    </location>
</feature>
<dbReference type="PANTHER" id="PTHR42736:SF1">
    <property type="entry name" value="PROTEIN-GLUTAMINE GAMMA-GLUTAMYLTRANSFERASE"/>
    <property type="match status" value="1"/>
</dbReference>
<feature type="transmembrane region" description="Helical" evidence="2">
    <location>
        <begin position="646"/>
        <end position="665"/>
    </location>
</feature>
<gene>
    <name evidence="4" type="ORF">H9701_01500</name>
</gene>
<evidence type="ECO:0000256" key="1">
    <source>
        <dbReference type="SAM" id="MobiDB-lite"/>
    </source>
</evidence>
<reference evidence="4" key="1">
    <citation type="journal article" date="2021" name="PeerJ">
        <title>Extensive microbial diversity within the chicken gut microbiome revealed by metagenomics and culture.</title>
        <authorList>
            <person name="Gilroy R."/>
            <person name="Ravi A."/>
            <person name="Getino M."/>
            <person name="Pursley I."/>
            <person name="Horton D.L."/>
            <person name="Alikhan N.F."/>
            <person name="Baker D."/>
            <person name="Gharbi K."/>
            <person name="Hall N."/>
            <person name="Watson M."/>
            <person name="Adriaenssens E.M."/>
            <person name="Foster-Nyarko E."/>
            <person name="Jarju S."/>
            <person name="Secka A."/>
            <person name="Antonio M."/>
            <person name="Oren A."/>
            <person name="Chaudhuri R.R."/>
            <person name="La Ragione R."/>
            <person name="Hildebrand F."/>
            <person name="Pallen M.J."/>
        </authorList>
    </citation>
    <scope>NUCLEOTIDE SEQUENCE</scope>
    <source>
        <strain evidence="4">CHK186-1790</strain>
    </source>
</reference>
<dbReference type="InterPro" id="IPR002931">
    <property type="entry name" value="Transglutaminase-like"/>
</dbReference>
<dbReference type="Pfam" id="PF01841">
    <property type="entry name" value="Transglut_core"/>
    <property type="match status" value="1"/>
</dbReference>
<feature type="transmembrane region" description="Helical" evidence="2">
    <location>
        <begin position="49"/>
        <end position="65"/>
    </location>
</feature>
<sequence length="755" mass="82440">MSAGKSRARARSRRWPLVLLGDGVLLLLALTGSGFSLLTAYGLGADPRLLLGGCVLFALLSLTAFSLPRFRWAALLVLLEAAALGVWQMWGDLTTGARCVQYQLAEVLSNGAWTPPAEAAGLLEEGAWAETCFLLAVLALLALLLGWAVVRLRSHWLVLALTCPLLVPAFLVNRLPAWPAFLSLLVCWCALYLTSLSARADARAGARLTLAAVPALAAAFGLLTLALPRETYVYPQWARQAQTALRTADWGMVLPDFLPSFFSGAGSSAVIDLAGAGPLRYSGRTVLRVETDVPGWTYFRGRSAGVYTGDTWVDLDEEVYQELGELPGGYEPLNFPALTDPDGDWHAVTVENLGAPGGCLYLPYYLLTDADEVTGAAFVEDAYLARGLGTWRHTLYYRPDAGPWWDMTRLTATVAVAERAYQEFVYEHYRDVPEGFRDTLTEWVERALQTVTEEDLWPDDEMESLLRVNERYRDTLVQARAVRAMLAATTEYDPDAAAMPAGADFVDYFLNESHRGYCMHYASAGALILRAFGIPTRYVSGFAATVPESGRLDITDENAHAWVELYLPGYGWYPVEMTPGYSAPSAAPVEESAQPTPTPGAEPQPTPTPSAGPTAAPEPSTTPSAGDGPEGAGGGDSAGEGADLRWVPGLLLAAVLLAALVRWGVRLRRRRVLEGPDTNRAVLAAYRELLRLAPWGGREDPEVTRLAQKARFSPHVLTGAERRTALERLRREARRTAEALPAWKRLLFRLFRGRW</sequence>
<dbReference type="PANTHER" id="PTHR42736">
    <property type="entry name" value="PROTEIN-GLUTAMINE GAMMA-GLUTAMYLTRANSFERASE"/>
    <property type="match status" value="1"/>
</dbReference>
<keyword evidence="2" id="KW-0472">Membrane</keyword>
<organism evidence="4 5">
    <name type="scientific">Candidatus Intestinimonas pullistercoris</name>
    <dbReference type="NCBI Taxonomy" id="2838623"/>
    <lineage>
        <taxon>Bacteria</taxon>
        <taxon>Bacillati</taxon>
        <taxon>Bacillota</taxon>
        <taxon>Clostridia</taxon>
        <taxon>Eubacteriales</taxon>
        <taxon>Intestinimonas</taxon>
    </lineage>
</organism>
<protein>
    <recommendedName>
        <fullName evidence="3">Transglutaminase-like domain-containing protein</fullName>
    </recommendedName>
</protein>